<keyword evidence="3" id="KW-1185">Reference proteome</keyword>
<proteinExistence type="predicted"/>
<evidence type="ECO:0000256" key="1">
    <source>
        <dbReference type="SAM" id="MobiDB-lite"/>
    </source>
</evidence>
<feature type="region of interest" description="Disordered" evidence="1">
    <location>
        <begin position="1"/>
        <end position="24"/>
    </location>
</feature>
<evidence type="ECO:0000313" key="3">
    <source>
        <dbReference type="Proteomes" id="UP000321362"/>
    </source>
</evidence>
<sequence>MAKFKIGDPKPINSGRKPGVKNKTTQEIRDAIQKVLADKVDELADDLAMMPEFKQWTILSAVAKYVMPTLAKNDNDTTLSGEIKYNVNINFVDAHNDPTGDNEDAES</sequence>
<dbReference type="OrthoDB" id="798816at2"/>
<dbReference type="EMBL" id="CP042437">
    <property type="protein sequence ID" value="QEC78756.1"/>
    <property type="molecule type" value="Genomic_DNA"/>
</dbReference>
<protein>
    <recommendedName>
        <fullName evidence="4">DUF5681 domain-containing protein</fullName>
    </recommendedName>
</protein>
<reference evidence="2 3" key="1">
    <citation type="journal article" date="2013" name="J. Microbiol.">
        <title>Mucilaginibacter ginsenosidivorax sp. nov., with ginsenoside converting activity isolated from sediment.</title>
        <authorList>
            <person name="Kim J.K."/>
            <person name="Choi T.E."/>
            <person name="Liu Q.M."/>
            <person name="Park H.Y."/>
            <person name="Yi T.H."/>
            <person name="Yoon M.H."/>
            <person name="Kim S.C."/>
            <person name="Im W.T."/>
        </authorList>
    </citation>
    <scope>NUCLEOTIDE SEQUENCE [LARGE SCALE GENOMIC DNA]</scope>
    <source>
        <strain evidence="2 3">KHI28</strain>
    </source>
</reference>
<accession>A0A5B8W754</accession>
<dbReference type="RefSeq" id="WP_147057700.1">
    <property type="nucleotide sequence ID" value="NZ_CP042437.1"/>
</dbReference>
<evidence type="ECO:0000313" key="2">
    <source>
        <dbReference type="EMBL" id="QEC78756.1"/>
    </source>
</evidence>
<organism evidence="2 3">
    <name type="scientific">Mucilaginibacter ginsenosidivorax</name>
    <dbReference type="NCBI Taxonomy" id="862126"/>
    <lineage>
        <taxon>Bacteria</taxon>
        <taxon>Pseudomonadati</taxon>
        <taxon>Bacteroidota</taxon>
        <taxon>Sphingobacteriia</taxon>
        <taxon>Sphingobacteriales</taxon>
        <taxon>Sphingobacteriaceae</taxon>
        <taxon>Mucilaginibacter</taxon>
    </lineage>
</organism>
<name>A0A5B8W754_9SPHI</name>
<dbReference type="Proteomes" id="UP000321362">
    <property type="component" value="Chromosome"/>
</dbReference>
<gene>
    <name evidence="2" type="ORF">FSB76_23430</name>
</gene>
<dbReference type="AlphaFoldDB" id="A0A5B8W754"/>
<evidence type="ECO:0008006" key="4">
    <source>
        <dbReference type="Google" id="ProtNLM"/>
    </source>
</evidence>
<dbReference type="KEGG" id="mgk:FSB76_23430"/>